<dbReference type="Pfam" id="PF12796">
    <property type="entry name" value="Ank_2"/>
    <property type="match status" value="1"/>
</dbReference>
<proteinExistence type="predicted"/>
<organism evidence="2 3">
    <name type="scientific">Tritrichomonas musculus</name>
    <dbReference type="NCBI Taxonomy" id="1915356"/>
    <lineage>
        <taxon>Eukaryota</taxon>
        <taxon>Metamonada</taxon>
        <taxon>Parabasalia</taxon>
        <taxon>Tritrichomonadida</taxon>
        <taxon>Tritrichomonadidae</taxon>
        <taxon>Tritrichomonas</taxon>
    </lineage>
</organism>
<dbReference type="PANTHER" id="PTHR24159:SF5">
    <property type="entry name" value="ANK_REP_REGION DOMAIN-CONTAINING PROTEIN"/>
    <property type="match status" value="1"/>
</dbReference>
<reference evidence="2 3" key="1">
    <citation type="submission" date="2024-04" db="EMBL/GenBank/DDBJ databases">
        <title>Tritrichomonas musculus Genome.</title>
        <authorList>
            <person name="Alves-Ferreira E."/>
            <person name="Grigg M."/>
            <person name="Lorenzi H."/>
            <person name="Galac M."/>
        </authorList>
    </citation>
    <scope>NUCLEOTIDE SEQUENCE [LARGE SCALE GENOMIC DNA]</scope>
    <source>
        <strain evidence="2 3">EAF2021</strain>
    </source>
</reference>
<evidence type="ECO:0008006" key="4">
    <source>
        <dbReference type="Google" id="ProtNLM"/>
    </source>
</evidence>
<sequence>MADKDLLVSNLSPYVQMQELIVNLTKTRMANAITEILSSKFTNKKEEVPHLLSAIMYTIKIRPSQISTIAVFIKKLLEYNNEYYQLSEFRMHLIKLIINVLSLPNPFPENTSVPYFLYQLINQEVLTFREFIAISSLYKPETLISIKSKKWLFCLFAPEIEDCNEDFYFSLLKLFEFKDEDPFLQRVFHSYFEEFEKLKENDWKIFKSRRDYEFDPFLVSSVIEHDQLTYLTHLSKGSLFDINQHIESTIFARSDYQQHRPTLIQYSALCGSVRCFRFLLQHHAKIEIPDETGRPLSDFLTMSGHNIITNYLFTLNIPIKSSLHLSIEFHHNELFFKLHIEKLDKVSLKDKSGFNIMQKAVISNNLRIFLHLFTTGWKINEGYKSGNTALHAAAFYGHITFCKALFQLTKDLNKKNTAGVLFIK</sequence>
<keyword evidence="1" id="KW-0040">ANK repeat</keyword>
<evidence type="ECO:0000313" key="3">
    <source>
        <dbReference type="Proteomes" id="UP001470230"/>
    </source>
</evidence>
<dbReference type="InterPro" id="IPR002110">
    <property type="entry name" value="Ankyrin_rpt"/>
</dbReference>
<gene>
    <name evidence="2" type="ORF">M9Y10_012562</name>
</gene>
<dbReference type="PROSITE" id="PS50297">
    <property type="entry name" value="ANK_REP_REGION"/>
    <property type="match status" value="1"/>
</dbReference>
<dbReference type="InterPro" id="IPR036770">
    <property type="entry name" value="Ankyrin_rpt-contain_sf"/>
</dbReference>
<comment type="caution">
    <text evidence="2">The sequence shown here is derived from an EMBL/GenBank/DDBJ whole genome shotgun (WGS) entry which is preliminary data.</text>
</comment>
<name>A0ABR2IE42_9EUKA</name>
<dbReference type="Gene3D" id="1.25.40.20">
    <property type="entry name" value="Ankyrin repeat-containing domain"/>
    <property type="match status" value="1"/>
</dbReference>
<protein>
    <recommendedName>
        <fullName evidence="4">DUF3447 domain-containing protein</fullName>
    </recommendedName>
</protein>
<dbReference type="Proteomes" id="UP001470230">
    <property type="component" value="Unassembled WGS sequence"/>
</dbReference>
<dbReference type="PROSITE" id="PS50088">
    <property type="entry name" value="ANK_REPEAT"/>
    <property type="match status" value="1"/>
</dbReference>
<evidence type="ECO:0000313" key="2">
    <source>
        <dbReference type="EMBL" id="KAK8860870.1"/>
    </source>
</evidence>
<dbReference type="EMBL" id="JAPFFF010000018">
    <property type="protein sequence ID" value="KAK8860870.1"/>
    <property type="molecule type" value="Genomic_DNA"/>
</dbReference>
<dbReference type="SUPFAM" id="SSF48403">
    <property type="entry name" value="Ankyrin repeat"/>
    <property type="match status" value="1"/>
</dbReference>
<feature type="repeat" description="ANK" evidence="1">
    <location>
        <begin position="385"/>
        <end position="417"/>
    </location>
</feature>
<keyword evidence="3" id="KW-1185">Reference proteome</keyword>
<dbReference type="PANTHER" id="PTHR24159">
    <property type="match status" value="1"/>
</dbReference>
<accession>A0ABR2IE42</accession>
<evidence type="ECO:0000256" key="1">
    <source>
        <dbReference type="PROSITE-ProRule" id="PRU00023"/>
    </source>
</evidence>
<dbReference type="SMART" id="SM00248">
    <property type="entry name" value="ANK"/>
    <property type="match status" value="3"/>
</dbReference>